<feature type="compositionally biased region" description="Low complexity" evidence="1">
    <location>
        <begin position="423"/>
        <end position="440"/>
    </location>
</feature>
<organism evidence="2 3">
    <name type="scientific">Xylaria grammica</name>
    <dbReference type="NCBI Taxonomy" id="363999"/>
    <lineage>
        <taxon>Eukaryota</taxon>
        <taxon>Fungi</taxon>
        <taxon>Dikarya</taxon>
        <taxon>Ascomycota</taxon>
        <taxon>Pezizomycotina</taxon>
        <taxon>Sordariomycetes</taxon>
        <taxon>Xylariomycetidae</taxon>
        <taxon>Xylariales</taxon>
        <taxon>Xylariaceae</taxon>
        <taxon>Xylaria</taxon>
    </lineage>
</organism>
<sequence>MWTMSDDSGDLTKLAGEAVAAARRHRDTGKEKGATSNANHLSDAGCANLVRIYHRFASTVPPCGSSWTAASWAAACAEYDHLRTTYIKTRHPRPFVRFPILVLSIAYDLSTSTSSASIPAANAAAYTLCNQDHNTDVDPGEDIPQHLSSFLRQRFALAGRNTKVLSLSSGSNLSKIANLSHLGSPYFLILFFGDWILGSEKIVRGILRYLESNREGRSRRSSSDTRRGDNCKRSGEGEENTAITAAQQGSAGDIADAVDRREGQGEKGTKGASSPHRSASLPVPAPAHPPFFFRPSAAFLRLYEAALENRSWRLGRPSDPTKPFHGSVDLRGVDPFEPKDLWRFLDQETKVRTKSFIPPTQQPPSNIYPTANVSSIDKSPTSGAKLAQKEKKTSASASSSIEGPRTLHRHHHRQEEPRSALDSSLVSPPSTLSSTPFVTSRRQGCLRLGPGISNLRPSPARITRHENSSPACSSPIAPGLPLDDIDFAASVIDFKVESRLSDQDGSQGEIDAPTPPTRKQTEEPEVLPKTEPDRRETDMHPWLRRKNTVLQQPAEDKSVPSKRSNRSDQGDHSDGSEDDTYNTSGHLSKRRRLSGSPDPGSFASATAAMMAKPRRPDMPSAVKAIAAGLLTAETASTTSLATAVPAKADSGKMDPREAGSNTADSTMANSSEAGPSTLASAQADSAKTNSATTDSATSSTSESSTDPVSNPSPALSKPGSTPTARKNLSSLPPEDLKTLTEAGPVSGRVLAWYLGLLAAHSRVHYFLEQPATNSPSTSSSFSSSSSQPQTQKQNQTSNTAPQPQQQQRFGVQDVPTEYTRLIVPLQVPRVETQPSPLKPRSRWSWILAEIDTTTRAVSVWCPGSSPAASTSAPSSSLHAPSPFADADIAACLAQYLGNIGVLGSGCFGADAGYGDSSTMFQQSHIRDQNEAVLDKWYVIREDCPLLGDGTSNTNTINTHNTDTGTQNTETYANNADDIDASAGAGADADSGVLLCAVATYVVLGIALPPCINGGLWRGYLACLAGGEAWTRTPTEEDEGDDEQGKGGEENTDGESGSGDGNTPSRRIPRLLAHVSWLEHSLMKEGSHSSSHPFFSSSLPSSSRSLPSQPVSNQAMHYTRASLHDVKQHFQKIDSLQTDLHTMKWVLDIQRKARVREMVAIEMWMVNARASLGAYENAIRALGALAPFRGSRELGMQGPGGMGPLGGMGSLGDLGGVGGMGVNNLSYSTGTETEAGHDTGTSTGTGMGMSGGTFPTFNFGPGQLFSLSPLAGSPSGSSPFQSSGLLPPWSYPYPSLSVGPSPGLSSSTEHLSTLMRERGAIQRAWGVKACRLTMLRETSGSGGMSTHAEKSGTSLAQKEMDMARVFLEELRRRAERAKGAFLEEIWGMV</sequence>
<feature type="compositionally biased region" description="Polar residues" evidence="1">
    <location>
        <begin position="241"/>
        <end position="250"/>
    </location>
</feature>
<feature type="region of interest" description="Disordered" evidence="1">
    <location>
        <begin position="1092"/>
        <end position="1111"/>
    </location>
</feature>
<feature type="compositionally biased region" description="Basic and acidic residues" evidence="1">
    <location>
        <begin position="554"/>
        <end position="575"/>
    </location>
</feature>
<feature type="region of interest" description="Disordered" evidence="1">
    <location>
        <begin position="642"/>
        <end position="735"/>
    </location>
</feature>
<feature type="compositionally biased region" description="Polar residues" evidence="1">
    <location>
        <begin position="363"/>
        <end position="382"/>
    </location>
</feature>
<evidence type="ECO:0000313" key="2">
    <source>
        <dbReference type="EMBL" id="RWA05853.1"/>
    </source>
</evidence>
<keyword evidence="3" id="KW-1185">Reference proteome</keyword>
<feature type="region of interest" description="Disordered" evidence="1">
    <location>
        <begin position="498"/>
        <end position="618"/>
    </location>
</feature>
<feature type="region of interest" description="Disordered" evidence="1">
    <location>
        <begin position="771"/>
        <end position="813"/>
    </location>
</feature>
<reference evidence="2 3" key="1">
    <citation type="submission" date="2018-12" db="EMBL/GenBank/DDBJ databases">
        <title>Draft genome sequence of Xylaria grammica IHI A82.</title>
        <authorList>
            <person name="Buettner E."/>
            <person name="Kellner H."/>
        </authorList>
    </citation>
    <scope>NUCLEOTIDE SEQUENCE [LARGE SCALE GENOMIC DNA]</scope>
    <source>
        <strain evidence="2 3">IHI A82</strain>
    </source>
</reference>
<proteinExistence type="predicted"/>
<feature type="compositionally biased region" description="Polar residues" evidence="1">
    <location>
        <begin position="659"/>
        <end position="682"/>
    </location>
</feature>
<feature type="compositionally biased region" description="Low complexity" evidence="1">
    <location>
        <begin position="771"/>
        <end position="807"/>
    </location>
</feature>
<feature type="compositionally biased region" description="Low complexity" evidence="1">
    <location>
        <begin position="683"/>
        <end position="706"/>
    </location>
</feature>
<feature type="region of interest" description="Disordered" evidence="1">
    <location>
        <begin position="354"/>
        <end position="477"/>
    </location>
</feature>
<dbReference type="Proteomes" id="UP000286045">
    <property type="component" value="Unassembled WGS sequence"/>
</dbReference>
<feature type="region of interest" description="Disordered" evidence="1">
    <location>
        <begin position="1031"/>
        <end position="1065"/>
    </location>
</feature>
<accession>A0A439CUL2</accession>
<feature type="compositionally biased region" description="Low complexity" evidence="1">
    <location>
        <begin position="1092"/>
        <end position="1107"/>
    </location>
</feature>
<feature type="compositionally biased region" description="Polar residues" evidence="1">
    <location>
        <begin position="707"/>
        <end position="730"/>
    </location>
</feature>
<evidence type="ECO:0000256" key="1">
    <source>
        <dbReference type="SAM" id="MobiDB-lite"/>
    </source>
</evidence>
<gene>
    <name evidence="2" type="ORF">EKO27_g9256</name>
</gene>
<comment type="caution">
    <text evidence="2">The sequence shown here is derived from an EMBL/GenBank/DDBJ whole genome shotgun (WGS) entry which is preliminary data.</text>
</comment>
<evidence type="ECO:0000313" key="3">
    <source>
        <dbReference type="Proteomes" id="UP000286045"/>
    </source>
</evidence>
<protein>
    <submittedName>
        <fullName evidence="2">Uncharacterized protein</fullName>
    </submittedName>
</protein>
<dbReference type="EMBL" id="RYZI01000392">
    <property type="protein sequence ID" value="RWA05853.1"/>
    <property type="molecule type" value="Genomic_DNA"/>
</dbReference>
<name>A0A439CUL2_9PEZI</name>
<feature type="compositionally biased region" description="Basic and acidic residues" evidence="1">
    <location>
        <begin position="257"/>
        <end position="269"/>
    </location>
</feature>
<feature type="compositionally biased region" description="Basic and acidic residues" evidence="1">
    <location>
        <begin position="214"/>
        <end position="236"/>
    </location>
</feature>
<feature type="compositionally biased region" description="Basic and acidic residues" evidence="1">
    <location>
        <begin position="519"/>
        <end position="541"/>
    </location>
</feature>
<feature type="region of interest" description="Disordered" evidence="1">
    <location>
        <begin position="214"/>
        <end position="283"/>
    </location>
</feature>